<evidence type="ECO:0000313" key="7">
    <source>
        <dbReference type="Proteomes" id="UP000038045"/>
    </source>
</evidence>
<dbReference type="GO" id="GO:0005886">
    <property type="term" value="C:plasma membrane"/>
    <property type="evidence" value="ECO:0007669"/>
    <property type="project" value="TreeGrafter"/>
</dbReference>
<dbReference type="InterPro" id="IPR000997">
    <property type="entry name" value="Cholinesterase"/>
</dbReference>
<dbReference type="WBParaSite" id="PTRK_0001264000.1">
    <property type="protein sequence ID" value="PTRK_0001264000.1"/>
    <property type="gene ID" value="PTRK_0001264000"/>
</dbReference>
<proteinExistence type="inferred from homology"/>
<evidence type="ECO:0000256" key="1">
    <source>
        <dbReference type="ARBA" id="ARBA00005964"/>
    </source>
</evidence>
<dbReference type="GO" id="GO:0006581">
    <property type="term" value="P:acetylcholine catabolic process"/>
    <property type="evidence" value="ECO:0007669"/>
    <property type="project" value="TreeGrafter"/>
</dbReference>
<dbReference type="AlphaFoldDB" id="A0A0N4ZVN6"/>
<evidence type="ECO:0000256" key="4">
    <source>
        <dbReference type="ARBA" id="ARBA00023157"/>
    </source>
</evidence>
<protein>
    <submittedName>
        <fullName evidence="8">Acetylcholinesterase</fullName>
    </submittedName>
</protein>
<dbReference type="InterPro" id="IPR002018">
    <property type="entry name" value="CarbesteraseB"/>
</dbReference>
<organism evidence="7 8">
    <name type="scientific">Parastrongyloides trichosuri</name>
    <name type="common">Possum-specific nematode worm</name>
    <dbReference type="NCBI Taxonomy" id="131310"/>
    <lineage>
        <taxon>Eukaryota</taxon>
        <taxon>Metazoa</taxon>
        <taxon>Ecdysozoa</taxon>
        <taxon>Nematoda</taxon>
        <taxon>Chromadorea</taxon>
        <taxon>Rhabditida</taxon>
        <taxon>Tylenchina</taxon>
        <taxon>Panagrolaimomorpha</taxon>
        <taxon>Strongyloidoidea</taxon>
        <taxon>Strongyloididae</taxon>
        <taxon>Parastrongyloides</taxon>
    </lineage>
</organism>
<dbReference type="Gene3D" id="3.40.50.1820">
    <property type="entry name" value="alpha/beta hydrolase"/>
    <property type="match status" value="1"/>
</dbReference>
<feature type="signal peptide" evidence="5">
    <location>
        <begin position="1"/>
        <end position="19"/>
    </location>
</feature>
<keyword evidence="5" id="KW-0732">Signal</keyword>
<dbReference type="PANTHER" id="PTHR43918">
    <property type="entry name" value="ACETYLCHOLINESTERASE"/>
    <property type="match status" value="1"/>
</dbReference>
<evidence type="ECO:0000256" key="5">
    <source>
        <dbReference type="SAM" id="SignalP"/>
    </source>
</evidence>
<dbReference type="PANTHER" id="PTHR43918:SF4">
    <property type="entry name" value="CARBOXYLIC ESTER HYDROLASE"/>
    <property type="match status" value="1"/>
</dbReference>
<reference evidence="8" key="1">
    <citation type="submission" date="2017-02" db="UniProtKB">
        <authorList>
            <consortium name="WormBaseParasite"/>
        </authorList>
    </citation>
    <scope>IDENTIFICATION</scope>
</reference>
<name>A0A0N4ZVN6_PARTI</name>
<dbReference type="InterPro" id="IPR050654">
    <property type="entry name" value="AChE-related_enzymes"/>
</dbReference>
<keyword evidence="3" id="KW-0378">Hydrolase</keyword>
<dbReference type="GO" id="GO:0019695">
    <property type="term" value="P:choline metabolic process"/>
    <property type="evidence" value="ECO:0007669"/>
    <property type="project" value="TreeGrafter"/>
</dbReference>
<evidence type="ECO:0000259" key="6">
    <source>
        <dbReference type="Pfam" id="PF00135"/>
    </source>
</evidence>
<dbReference type="Proteomes" id="UP000038045">
    <property type="component" value="Unplaced"/>
</dbReference>
<evidence type="ECO:0000256" key="3">
    <source>
        <dbReference type="ARBA" id="ARBA00022801"/>
    </source>
</evidence>
<dbReference type="GO" id="GO:0005615">
    <property type="term" value="C:extracellular space"/>
    <property type="evidence" value="ECO:0007669"/>
    <property type="project" value="TreeGrafter"/>
</dbReference>
<evidence type="ECO:0000256" key="2">
    <source>
        <dbReference type="ARBA" id="ARBA00022487"/>
    </source>
</evidence>
<keyword evidence="7" id="KW-1185">Reference proteome</keyword>
<dbReference type="STRING" id="131310.A0A0N4ZVN6"/>
<feature type="domain" description="Carboxylesterase type B" evidence="6">
    <location>
        <begin position="56"/>
        <end position="580"/>
    </location>
</feature>
<keyword evidence="4" id="KW-1015">Disulfide bond</keyword>
<evidence type="ECO:0000313" key="8">
    <source>
        <dbReference type="WBParaSite" id="PTRK_0001264000.1"/>
    </source>
</evidence>
<dbReference type="ESTHER" id="parti-a0a0n4zvn6">
    <property type="family name" value="Cholinesterase-like"/>
</dbReference>
<dbReference type="PRINTS" id="PR00878">
    <property type="entry name" value="CHOLNESTRASE"/>
</dbReference>
<dbReference type="InterPro" id="IPR029058">
    <property type="entry name" value="AB_hydrolase_fold"/>
</dbReference>
<comment type="similarity">
    <text evidence="1">Belongs to the type-B carboxylesterase/lipase family.</text>
</comment>
<sequence length="614" mass="70261">MKFLLYLIFVLTSVSISFGKRDSSRRNSSSARIDKVRISRYENNKSLCLPKSNITIESTEGPITGKKWTCFNTSLNVFLGIPYAKPPIQKLRFKAPEDPEGKKGKKRKRHFIAYQFGNSCYQPVVWKNFAPWDMFNPPNNMSEDCLRLNIYHPSNNNKENSSAIVFFHGGDYTTGSITSDIYNASILAVKTNSTIITVNYRLGIFGFAYFGPNYTDVPGNMGLLDQQMALKWIKKNIVNITGTNQTKITLFGEGAGGASATAHIFAKNSSNLFDRVIATSGTILNRWAITEGEFIALNAESTAFMFNCTSAHNITNMVECLRNVSAEKLLNESAYIKPLSFLPQWHPALTSSFIPIYSDNLFFGNDMRFRNVTKSMKKKDLMIGKVSNESTMFMPIYFNSSPFNCSFNYKSGSEDECNMDNVELFDLFNATLEKLFIPPNFTHDLVELYNNSVIGNNRDKVAHLISDLSFDCDIVKYALRYKNFSTSQNTYFFNYRRNSSYNLWPNWMGIVHRSDLETEFGLPYKNESIYDQTKLEDEKWFSEKFMIILGNFAKTGNPGDFWEPYNNETKKALVFDNNVKYYGEGIPTKRSQQRQDRAENNFTFESFNTTTIEQ</sequence>
<keyword evidence="2" id="KW-0719">Serine esterase</keyword>
<accession>A0A0N4ZVN6</accession>
<dbReference type="SUPFAM" id="SSF53474">
    <property type="entry name" value="alpha/beta-Hydrolases"/>
    <property type="match status" value="1"/>
</dbReference>
<feature type="chain" id="PRO_5005892505" evidence="5">
    <location>
        <begin position="20"/>
        <end position="614"/>
    </location>
</feature>
<dbReference type="GO" id="GO:0003990">
    <property type="term" value="F:acetylcholinesterase activity"/>
    <property type="evidence" value="ECO:0007669"/>
    <property type="project" value="TreeGrafter"/>
</dbReference>
<dbReference type="Pfam" id="PF00135">
    <property type="entry name" value="COesterase"/>
    <property type="match status" value="1"/>
</dbReference>